<dbReference type="PROSITE" id="PS50011">
    <property type="entry name" value="PROTEIN_KINASE_DOM"/>
    <property type="match status" value="1"/>
</dbReference>
<keyword evidence="4" id="KW-0067">ATP-binding</keyword>
<keyword evidence="8" id="KW-1185">Reference proteome</keyword>
<reference evidence="7" key="1">
    <citation type="journal article" date="2020" name="Stud. Mycol.">
        <title>101 Dothideomycetes genomes: a test case for predicting lifestyles and emergence of pathogens.</title>
        <authorList>
            <person name="Haridas S."/>
            <person name="Albert R."/>
            <person name="Binder M."/>
            <person name="Bloem J."/>
            <person name="Labutti K."/>
            <person name="Salamov A."/>
            <person name="Andreopoulos B."/>
            <person name="Baker S."/>
            <person name="Barry K."/>
            <person name="Bills G."/>
            <person name="Bluhm B."/>
            <person name="Cannon C."/>
            <person name="Castanera R."/>
            <person name="Culley D."/>
            <person name="Daum C."/>
            <person name="Ezra D."/>
            <person name="Gonzalez J."/>
            <person name="Henrissat B."/>
            <person name="Kuo A."/>
            <person name="Liang C."/>
            <person name="Lipzen A."/>
            <person name="Lutzoni F."/>
            <person name="Magnuson J."/>
            <person name="Mondo S."/>
            <person name="Nolan M."/>
            <person name="Ohm R."/>
            <person name="Pangilinan J."/>
            <person name="Park H.-J."/>
            <person name="Ramirez L."/>
            <person name="Alfaro M."/>
            <person name="Sun H."/>
            <person name="Tritt A."/>
            <person name="Yoshinaga Y."/>
            <person name="Zwiers L.-H."/>
            <person name="Turgeon B."/>
            <person name="Goodwin S."/>
            <person name="Spatafora J."/>
            <person name="Crous P."/>
            <person name="Grigoriev I."/>
        </authorList>
    </citation>
    <scope>NUCLEOTIDE SEQUENCE</scope>
    <source>
        <strain evidence="7">CBS 116435</strain>
    </source>
</reference>
<feature type="domain" description="Protein kinase" evidence="6">
    <location>
        <begin position="114"/>
        <end position="376"/>
    </location>
</feature>
<dbReference type="AlphaFoldDB" id="A0A9P4QEK0"/>
<dbReference type="InterPro" id="IPR011009">
    <property type="entry name" value="Kinase-like_dom_sf"/>
</dbReference>
<organism evidence="7 8">
    <name type="scientific">Polychaeton citri CBS 116435</name>
    <dbReference type="NCBI Taxonomy" id="1314669"/>
    <lineage>
        <taxon>Eukaryota</taxon>
        <taxon>Fungi</taxon>
        <taxon>Dikarya</taxon>
        <taxon>Ascomycota</taxon>
        <taxon>Pezizomycotina</taxon>
        <taxon>Dothideomycetes</taxon>
        <taxon>Dothideomycetidae</taxon>
        <taxon>Capnodiales</taxon>
        <taxon>Capnodiaceae</taxon>
        <taxon>Polychaeton</taxon>
    </lineage>
</organism>
<evidence type="ECO:0000256" key="4">
    <source>
        <dbReference type="ARBA" id="ARBA00022840"/>
    </source>
</evidence>
<keyword evidence="3 7" id="KW-0418">Kinase</keyword>
<feature type="compositionally biased region" description="Basic residues" evidence="5">
    <location>
        <begin position="466"/>
        <end position="482"/>
    </location>
</feature>
<dbReference type="PANTHER" id="PTHR44329">
    <property type="entry name" value="SERINE/THREONINE-PROTEIN KINASE TNNI3K-RELATED"/>
    <property type="match status" value="1"/>
</dbReference>
<dbReference type="InterPro" id="IPR000719">
    <property type="entry name" value="Prot_kinase_dom"/>
</dbReference>
<comment type="caution">
    <text evidence="7">The sequence shown here is derived from an EMBL/GenBank/DDBJ whole genome shotgun (WGS) entry which is preliminary data.</text>
</comment>
<dbReference type="Pfam" id="PF07714">
    <property type="entry name" value="PK_Tyr_Ser-Thr"/>
    <property type="match status" value="1"/>
</dbReference>
<gene>
    <name evidence="7" type="ORF">K431DRAFT_200556</name>
</gene>
<keyword evidence="2" id="KW-0547">Nucleotide-binding</keyword>
<feature type="region of interest" description="Disordered" evidence="5">
    <location>
        <begin position="462"/>
        <end position="494"/>
    </location>
</feature>
<dbReference type="InterPro" id="IPR001245">
    <property type="entry name" value="Ser-Thr/Tyr_kinase_cat_dom"/>
</dbReference>
<evidence type="ECO:0000256" key="1">
    <source>
        <dbReference type="ARBA" id="ARBA00022679"/>
    </source>
</evidence>
<feature type="non-terminal residue" evidence="7">
    <location>
        <position position="1"/>
    </location>
</feature>
<evidence type="ECO:0000256" key="3">
    <source>
        <dbReference type="ARBA" id="ARBA00022777"/>
    </source>
</evidence>
<keyword evidence="1" id="KW-0808">Transferase</keyword>
<dbReference type="OrthoDB" id="635774at2759"/>
<dbReference type="GO" id="GO:0005524">
    <property type="term" value="F:ATP binding"/>
    <property type="evidence" value="ECO:0007669"/>
    <property type="project" value="UniProtKB-KW"/>
</dbReference>
<proteinExistence type="predicted"/>
<dbReference type="Gene3D" id="1.10.510.10">
    <property type="entry name" value="Transferase(Phosphotransferase) domain 1"/>
    <property type="match status" value="1"/>
</dbReference>
<dbReference type="InterPro" id="IPR051681">
    <property type="entry name" value="Ser/Thr_Kinases-Pseudokinases"/>
</dbReference>
<dbReference type="EMBL" id="MU003766">
    <property type="protein sequence ID" value="KAF2725822.1"/>
    <property type="molecule type" value="Genomic_DNA"/>
</dbReference>
<feature type="compositionally biased region" description="Low complexity" evidence="5">
    <location>
        <begin position="483"/>
        <end position="494"/>
    </location>
</feature>
<sequence>EEYDRCWILNLSMRFRDKSNREKFFVTYAETPSSWRRLTISLDYGNSVHGSLETELCRLHYQQDKSMRIYESIKDSLPDIEYYPTVTNLKLETSSEDGQLHIHVREDANEIIQYPSTSLVQHVEVPKIPEADIQFIGHLSGFVYKVRVDHQVVIKKEIPGPDTVDEFLYEVNALSALLEHQCNNVVQLKGLVTNDDGSIVKALLISYAQKGALVDMLYDSRNTDNLPWHRREKWARHIVSGLSDIHEAGFVQGDFTLSNIVLDESDDAKIIDINRRGCPVGWEPPEFSRLIESGQRIGMCIGVKTDLFQLGMVLWALAEEVDEPERVERPLPQIVDTVPEYYRKIVAICLSERPQGRISAKALLKRFPANAGEPRYFMPSPDDSVSQSTQCLSTSTHRSDKEYIDPDLAVTIDEVTEQCRMRLDKPHLTNLASGHVTYLEPSDSRDASTSYRVESTGSWILPARSRTSKYHRSPVSSRRRRSSPLGRPPSSVTS</sequence>
<evidence type="ECO:0000256" key="5">
    <source>
        <dbReference type="SAM" id="MobiDB-lite"/>
    </source>
</evidence>
<evidence type="ECO:0000256" key="2">
    <source>
        <dbReference type="ARBA" id="ARBA00022741"/>
    </source>
</evidence>
<accession>A0A9P4QEK0</accession>
<dbReference type="PANTHER" id="PTHR44329:SF288">
    <property type="entry name" value="MITOGEN-ACTIVATED PROTEIN KINASE KINASE KINASE 20"/>
    <property type="match status" value="1"/>
</dbReference>
<protein>
    <submittedName>
        <fullName evidence="7">Kinase-like protein</fullName>
    </submittedName>
</protein>
<feature type="non-terminal residue" evidence="7">
    <location>
        <position position="494"/>
    </location>
</feature>
<dbReference type="Proteomes" id="UP000799441">
    <property type="component" value="Unassembled WGS sequence"/>
</dbReference>
<dbReference type="SUPFAM" id="SSF56112">
    <property type="entry name" value="Protein kinase-like (PK-like)"/>
    <property type="match status" value="1"/>
</dbReference>
<evidence type="ECO:0000259" key="6">
    <source>
        <dbReference type="PROSITE" id="PS50011"/>
    </source>
</evidence>
<name>A0A9P4QEK0_9PEZI</name>
<dbReference type="GO" id="GO:0004674">
    <property type="term" value="F:protein serine/threonine kinase activity"/>
    <property type="evidence" value="ECO:0007669"/>
    <property type="project" value="TreeGrafter"/>
</dbReference>
<evidence type="ECO:0000313" key="7">
    <source>
        <dbReference type="EMBL" id="KAF2725822.1"/>
    </source>
</evidence>
<evidence type="ECO:0000313" key="8">
    <source>
        <dbReference type="Proteomes" id="UP000799441"/>
    </source>
</evidence>